<dbReference type="Gene3D" id="3.90.550.10">
    <property type="entry name" value="Spore Coat Polysaccharide Biosynthesis Protein SpsA, Chain A"/>
    <property type="match status" value="1"/>
</dbReference>
<dbReference type="OrthoDB" id="5379872at2"/>
<dbReference type="InterPro" id="IPR050834">
    <property type="entry name" value="Glycosyltransf_2"/>
</dbReference>
<dbReference type="InterPro" id="IPR029044">
    <property type="entry name" value="Nucleotide-diphossugar_trans"/>
</dbReference>
<sequence>MSSPGVTVVIPTYNGARRVEAPLQALVEQQAPSGCFEVVVVDNNSSDSTARVVEESASVAELRRRGVDVRVVPEPRQGLLFARLCGIHNARREVICFLDDDNIPEPNFIADGLAHFEDAGVGMVVSRIYPRYETPPPPSISRREHLLAINHRMGDALIDFGAEATLAPTIGAGLWMRRSAILDAVPWRTPERLMPGRLGKLMVSGEDIELGYLLGKAGHRRIYGPTLKVWHVIPSTRFETRYFIRLIMGVVRSEKTLEARYLGRRMGALSRLKECARLVGAGLASPALALRGDSVREVLFVLASRWAQVQGPYAQLHESR</sequence>
<feature type="domain" description="Glycosyltransferase 2-like" evidence="1">
    <location>
        <begin position="7"/>
        <end position="180"/>
    </location>
</feature>
<keyword evidence="3" id="KW-0808">Transferase</keyword>
<dbReference type="STRING" id="1334629.MFUL124B02_06140"/>
<evidence type="ECO:0000313" key="4">
    <source>
        <dbReference type="Proteomes" id="UP000183760"/>
    </source>
</evidence>
<dbReference type="PANTHER" id="PTHR43685">
    <property type="entry name" value="GLYCOSYLTRANSFERASE"/>
    <property type="match status" value="1"/>
</dbReference>
<dbReference type="AlphaFoldDB" id="A0A511SU11"/>
<dbReference type="Proteomes" id="UP000183760">
    <property type="component" value="Unassembled WGS sequence"/>
</dbReference>
<evidence type="ECO:0000259" key="1">
    <source>
        <dbReference type="Pfam" id="PF00535"/>
    </source>
</evidence>
<protein>
    <submittedName>
        <fullName evidence="3">Glycosyl transferase family 2</fullName>
    </submittedName>
</protein>
<comment type="caution">
    <text evidence="2">The sequence shown here is derived from an EMBL/GenBank/DDBJ whole genome shotgun (WGS) entry which is preliminary data.</text>
</comment>
<dbReference type="Pfam" id="PF00535">
    <property type="entry name" value="Glycos_transf_2"/>
    <property type="match status" value="1"/>
</dbReference>
<dbReference type="InterPro" id="IPR001173">
    <property type="entry name" value="Glyco_trans_2-like"/>
</dbReference>
<evidence type="ECO:0000313" key="2">
    <source>
        <dbReference type="EMBL" id="GEN05415.1"/>
    </source>
</evidence>
<dbReference type="PANTHER" id="PTHR43685:SF2">
    <property type="entry name" value="GLYCOSYLTRANSFERASE 2-LIKE DOMAIN-CONTAINING PROTEIN"/>
    <property type="match status" value="1"/>
</dbReference>
<evidence type="ECO:0000313" key="5">
    <source>
        <dbReference type="Proteomes" id="UP000321514"/>
    </source>
</evidence>
<dbReference type="GO" id="GO:0016740">
    <property type="term" value="F:transferase activity"/>
    <property type="evidence" value="ECO:0007669"/>
    <property type="project" value="UniProtKB-KW"/>
</dbReference>
<dbReference type="Proteomes" id="UP000321514">
    <property type="component" value="Unassembled WGS sequence"/>
</dbReference>
<accession>A0A511SU11</accession>
<dbReference type="SUPFAM" id="SSF53448">
    <property type="entry name" value="Nucleotide-diphospho-sugar transferases"/>
    <property type="match status" value="1"/>
</dbReference>
<reference evidence="2 5" key="2">
    <citation type="submission" date="2019-07" db="EMBL/GenBank/DDBJ databases">
        <title>Whole genome shotgun sequence of Myxococcus fulvus NBRC 100333.</title>
        <authorList>
            <person name="Hosoyama A."/>
            <person name="Uohara A."/>
            <person name="Ohji S."/>
            <person name="Ichikawa N."/>
        </authorList>
    </citation>
    <scope>NUCLEOTIDE SEQUENCE [LARGE SCALE GENOMIC DNA]</scope>
    <source>
        <strain evidence="2 5">NBRC 100333</strain>
    </source>
</reference>
<gene>
    <name evidence="2" type="ORF">MFU01_04520</name>
    <name evidence="3" type="ORF">SAMN05443572_1011039</name>
</gene>
<keyword evidence="4" id="KW-1185">Reference proteome</keyword>
<proteinExistence type="predicted"/>
<dbReference type="EMBL" id="BJXR01000006">
    <property type="protein sequence ID" value="GEN05415.1"/>
    <property type="molecule type" value="Genomic_DNA"/>
</dbReference>
<organism evidence="2 5">
    <name type="scientific">Myxococcus fulvus</name>
    <dbReference type="NCBI Taxonomy" id="33"/>
    <lineage>
        <taxon>Bacteria</taxon>
        <taxon>Pseudomonadati</taxon>
        <taxon>Myxococcota</taxon>
        <taxon>Myxococcia</taxon>
        <taxon>Myxococcales</taxon>
        <taxon>Cystobacterineae</taxon>
        <taxon>Myxococcaceae</taxon>
        <taxon>Myxococcus</taxon>
    </lineage>
</organism>
<dbReference type="CDD" id="cd00761">
    <property type="entry name" value="Glyco_tranf_GTA_type"/>
    <property type="match status" value="1"/>
</dbReference>
<dbReference type="RefSeq" id="WP_074949415.1">
    <property type="nucleotide sequence ID" value="NZ_BJXR01000006.1"/>
</dbReference>
<dbReference type="EMBL" id="FOIB01000001">
    <property type="protein sequence ID" value="SET07806.1"/>
    <property type="molecule type" value="Genomic_DNA"/>
</dbReference>
<evidence type="ECO:0000313" key="3">
    <source>
        <dbReference type="EMBL" id="SET07806.1"/>
    </source>
</evidence>
<reference evidence="3 4" key="1">
    <citation type="submission" date="2016-10" db="EMBL/GenBank/DDBJ databases">
        <authorList>
            <person name="Varghese N."/>
            <person name="Submissions S."/>
        </authorList>
    </citation>
    <scope>NUCLEOTIDE SEQUENCE [LARGE SCALE GENOMIC DNA]</scope>
    <source>
        <strain evidence="3 4">DSM 16525</strain>
    </source>
</reference>
<name>A0A511SU11_MYXFU</name>